<dbReference type="Pfam" id="PF01243">
    <property type="entry name" value="PNPOx_N"/>
    <property type="match status" value="1"/>
</dbReference>
<dbReference type="PANTHER" id="PTHR39336">
    <property type="entry name" value="PYRIDOXAMINE PHOSPHATE OXIDASE FAMILY PROTEIN (AFU_ORTHOLOGUE AFUA_6G11440)"/>
    <property type="match status" value="1"/>
</dbReference>
<comment type="caution">
    <text evidence="2">The sequence shown here is derived from an EMBL/GenBank/DDBJ whole genome shotgun (WGS) entry which is preliminary data.</text>
</comment>
<evidence type="ECO:0000313" key="2">
    <source>
        <dbReference type="EMBL" id="RMB04685.1"/>
    </source>
</evidence>
<dbReference type="InterPro" id="IPR011576">
    <property type="entry name" value="Pyridox_Oxase_N"/>
</dbReference>
<sequence length="181" mass="19893">MADFFDHIPDRLKTFIEAQPMFFVATACATGRINLSPKGLDTFRVLSPTSCGYLDLTGSGNETAAHIRHDGRMTIMFNSFTRNALILRLYGGGRVVRPDDGDFAGLIPSFPDLPGARQIILMTVDSVQTSCGYAVPEMELKSERHVLEAWAEKKGADGLKTYRRDNNAVSIDGFETGLEEA</sequence>
<protein>
    <submittedName>
        <fullName evidence="2">Pyridoxamine 5'-phosphate oxidase</fullName>
    </submittedName>
</protein>
<reference evidence="2 3" key="1">
    <citation type="submission" date="2018-10" db="EMBL/GenBank/DDBJ databases">
        <title>Genomic Encyclopedia of Archaeal and Bacterial Type Strains, Phase II (KMG-II): from individual species to whole genera.</title>
        <authorList>
            <person name="Goeker M."/>
        </authorList>
    </citation>
    <scope>NUCLEOTIDE SEQUENCE [LARGE SCALE GENOMIC DNA]</scope>
    <source>
        <strain evidence="2 3">DSM 25217</strain>
    </source>
</reference>
<name>A0A3M0C6Z8_9PROT</name>
<dbReference type="AlphaFoldDB" id="A0A3M0C6Z8"/>
<evidence type="ECO:0000313" key="3">
    <source>
        <dbReference type="Proteomes" id="UP000271227"/>
    </source>
</evidence>
<proteinExistence type="predicted"/>
<dbReference type="SUPFAM" id="SSF50475">
    <property type="entry name" value="FMN-binding split barrel"/>
    <property type="match status" value="1"/>
</dbReference>
<dbReference type="Proteomes" id="UP000271227">
    <property type="component" value="Unassembled WGS sequence"/>
</dbReference>
<organism evidence="2 3">
    <name type="scientific">Eilatimonas milleporae</name>
    <dbReference type="NCBI Taxonomy" id="911205"/>
    <lineage>
        <taxon>Bacteria</taxon>
        <taxon>Pseudomonadati</taxon>
        <taxon>Pseudomonadota</taxon>
        <taxon>Alphaproteobacteria</taxon>
        <taxon>Kordiimonadales</taxon>
        <taxon>Kordiimonadaceae</taxon>
        <taxon>Eilatimonas</taxon>
    </lineage>
</organism>
<dbReference type="InParanoid" id="A0A3M0C6Z8"/>
<dbReference type="OrthoDB" id="115989at2"/>
<dbReference type="RefSeq" id="WP_121939595.1">
    <property type="nucleotide sequence ID" value="NZ_REFR01000013.1"/>
</dbReference>
<evidence type="ECO:0000259" key="1">
    <source>
        <dbReference type="Pfam" id="PF01243"/>
    </source>
</evidence>
<dbReference type="EMBL" id="REFR01000013">
    <property type="protein sequence ID" value="RMB04685.1"/>
    <property type="molecule type" value="Genomic_DNA"/>
</dbReference>
<dbReference type="Gene3D" id="2.30.110.10">
    <property type="entry name" value="Electron Transport, Fmn-binding Protein, Chain A"/>
    <property type="match status" value="1"/>
</dbReference>
<gene>
    <name evidence="2" type="ORF">BXY39_2956</name>
</gene>
<dbReference type="InterPro" id="IPR012349">
    <property type="entry name" value="Split_barrel_FMN-bd"/>
</dbReference>
<dbReference type="PANTHER" id="PTHR39336:SF1">
    <property type="entry name" value="PYRIDOXAMINE PHOSPHATE OXIDASE FAMILY PROTEIN (AFU_ORTHOLOGUE AFUA_6G11440)"/>
    <property type="match status" value="1"/>
</dbReference>
<feature type="domain" description="Pyridoxamine 5'-phosphate oxidase N-terminal" evidence="1">
    <location>
        <begin position="9"/>
        <end position="131"/>
    </location>
</feature>
<keyword evidence="3" id="KW-1185">Reference proteome</keyword>
<accession>A0A3M0C6Z8</accession>